<dbReference type="Gene3D" id="1.10.760.10">
    <property type="entry name" value="Cytochrome c-like domain"/>
    <property type="match status" value="1"/>
</dbReference>
<dbReference type="GO" id="GO:0046872">
    <property type="term" value="F:metal ion binding"/>
    <property type="evidence" value="ECO:0007669"/>
    <property type="project" value="UniProtKB-KW"/>
</dbReference>
<dbReference type="Gene3D" id="3.40.30.10">
    <property type="entry name" value="Glutaredoxin"/>
    <property type="match status" value="1"/>
</dbReference>
<keyword evidence="4" id="KW-0408">Iron</keyword>
<comment type="similarity">
    <text evidence="1">Belongs to the SCO1/2 family.</text>
</comment>
<dbReference type="PANTHER" id="PTHR12151">
    <property type="entry name" value="ELECTRON TRANSPORT PROTIN SCO1/SENC FAMILY MEMBER"/>
    <property type="match status" value="1"/>
</dbReference>
<proteinExistence type="inferred from homology"/>
<dbReference type="SUPFAM" id="SSF52833">
    <property type="entry name" value="Thioredoxin-like"/>
    <property type="match status" value="1"/>
</dbReference>
<accession>A0A3B0WTW0</accession>
<feature type="compositionally biased region" description="Polar residues" evidence="5">
    <location>
        <begin position="57"/>
        <end position="68"/>
    </location>
</feature>
<dbReference type="InterPro" id="IPR036249">
    <property type="entry name" value="Thioredoxin-like_sf"/>
</dbReference>
<feature type="compositionally biased region" description="Low complexity" evidence="5">
    <location>
        <begin position="41"/>
        <end position="56"/>
    </location>
</feature>
<dbReference type="GO" id="GO:0009055">
    <property type="term" value="F:electron transfer activity"/>
    <property type="evidence" value="ECO:0007669"/>
    <property type="project" value="InterPro"/>
</dbReference>
<dbReference type="InterPro" id="IPR036909">
    <property type="entry name" value="Cyt_c-like_dom_sf"/>
</dbReference>
<evidence type="ECO:0000313" key="7">
    <source>
        <dbReference type="EMBL" id="VAW58841.1"/>
    </source>
</evidence>
<name>A0A3B0WTW0_9ZZZZ</name>
<sequence length="384" mass="43326">MYCFKKNVYTAVAALLLAAPLLYTGCATTASEPSSNAGSNQTDPAATQTADASSQANKQAGSSTSTAPAKTKPNGDVQRVKADPSKKRERKKRRNRYGNNYFPNYEFTTEEGKKVRFFDDLIKDKVVSINFIFTSCQNICPLETARLVEVYHQLGDRVGKDIFMYSITVDPARDTPEVLKAYKKKFNIGKGWTFLTGKKEEIDALRVKLGLYITDLDETLPDGQIDHNISLVMGNQKTGQWMKRSPYETSQVLSTMLGDWLHNWSDRGKNKVVSEDYKDAEGIKNYSDGKYIYKTRCLTCHSIGAGDGIGPDLYGVTDRRGEAWLRRWIAEPNKMIKEKDPIIMDMMKRYNNIMMPNLKLNQKDIGQVLAYIRTIEAEVKAAKK</sequence>
<dbReference type="InterPro" id="IPR003782">
    <property type="entry name" value="SCO1/SenC"/>
</dbReference>
<evidence type="ECO:0000256" key="2">
    <source>
        <dbReference type="ARBA" id="ARBA00022617"/>
    </source>
</evidence>
<protein>
    <submittedName>
        <fullName evidence="7">Cytochrome oxidase biogenesis protein Sco1/SenC/PrrC, thiol-disulfide reductase involved in Cu(I) insertion into CoxII Cu(A) center</fullName>
    </submittedName>
</protein>
<dbReference type="InterPro" id="IPR009056">
    <property type="entry name" value="Cyt_c-like_dom"/>
</dbReference>
<evidence type="ECO:0000256" key="1">
    <source>
        <dbReference type="ARBA" id="ARBA00010996"/>
    </source>
</evidence>
<feature type="compositionally biased region" description="Polar residues" evidence="5">
    <location>
        <begin position="30"/>
        <end position="40"/>
    </location>
</feature>
<reference evidence="7" key="1">
    <citation type="submission" date="2018-06" db="EMBL/GenBank/DDBJ databases">
        <authorList>
            <person name="Zhirakovskaya E."/>
        </authorList>
    </citation>
    <scope>NUCLEOTIDE SEQUENCE</scope>
</reference>
<evidence type="ECO:0000256" key="5">
    <source>
        <dbReference type="SAM" id="MobiDB-lite"/>
    </source>
</evidence>
<dbReference type="PANTHER" id="PTHR12151:SF25">
    <property type="entry name" value="LINALOOL DEHYDRATASE_ISOMERASE DOMAIN-CONTAINING PROTEIN"/>
    <property type="match status" value="1"/>
</dbReference>
<evidence type="ECO:0000256" key="3">
    <source>
        <dbReference type="ARBA" id="ARBA00022723"/>
    </source>
</evidence>
<feature type="region of interest" description="Disordered" evidence="5">
    <location>
        <begin position="30"/>
        <end position="98"/>
    </location>
</feature>
<feature type="domain" description="Cytochrome c" evidence="6">
    <location>
        <begin position="284"/>
        <end position="376"/>
    </location>
</feature>
<dbReference type="SUPFAM" id="SSF46626">
    <property type="entry name" value="Cytochrome c"/>
    <property type="match status" value="1"/>
</dbReference>
<dbReference type="AlphaFoldDB" id="A0A3B0WTW0"/>
<dbReference type="Pfam" id="PF02630">
    <property type="entry name" value="SCO1-SenC"/>
    <property type="match status" value="1"/>
</dbReference>
<dbReference type="Pfam" id="PF00034">
    <property type="entry name" value="Cytochrom_C"/>
    <property type="match status" value="1"/>
</dbReference>
<dbReference type="PROSITE" id="PS51007">
    <property type="entry name" value="CYTC"/>
    <property type="match status" value="1"/>
</dbReference>
<keyword evidence="3" id="KW-0479">Metal-binding</keyword>
<dbReference type="CDD" id="cd02968">
    <property type="entry name" value="SCO"/>
    <property type="match status" value="1"/>
</dbReference>
<keyword evidence="2" id="KW-0349">Heme</keyword>
<organism evidence="7">
    <name type="scientific">hydrothermal vent metagenome</name>
    <dbReference type="NCBI Taxonomy" id="652676"/>
    <lineage>
        <taxon>unclassified sequences</taxon>
        <taxon>metagenomes</taxon>
        <taxon>ecological metagenomes</taxon>
    </lineage>
</organism>
<dbReference type="GO" id="GO:0020037">
    <property type="term" value="F:heme binding"/>
    <property type="evidence" value="ECO:0007669"/>
    <property type="project" value="InterPro"/>
</dbReference>
<evidence type="ECO:0000259" key="6">
    <source>
        <dbReference type="PROSITE" id="PS51007"/>
    </source>
</evidence>
<gene>
    <name evidence="7" type="ORF">MNBD_GAMMA11-610</name>
</gene>
<evidence type="ECO:0000256" key="4">
    <source>
        <dbReference type="ARBA" id="ARBA00023004"/>
    </source>
</evidence>
<feature type="compositionally biased region" description="Basic residues" evidence="5">
    <location>
        <begin position="87"/>
        <end position="96"/>
    </location>
</feature>
<dbReference type="EMBL" id="UOFG01000051">
    <property type="protein sequence ID" value="VAW58841.1"/>
    <property type="molecule type" value="Genomic_DNA"/>
</dbReference>